<feature type="transmembrane region" description="Helical" evidence="7">
    <location>
        <begin position="144"/>
        <end position="163"/>
    </location>
</feature>
<feature type="transmembrane region" description="Helical" evidence="7">
    <location>
        <begin position="53"/>
        <end position="73"/>
    </location>
</feature>
<dbReference type="Proteomes" id="UP000566819">
    <property type="component" value="Unassembled WGS sequence"/>
</dbReference>
<feature type="transmembrane region" description="Helical" evidence="7">
    <location>
        <begin position="214"/>
        <end position="233"/>
    </location>
</feature>
<evidence type="ECO:0000256" key="3">
    <source>
        <dbReference type="ARBA" id="ARBA00022692"/>
    </source>
</evidence>
<keyword evidence="5 7" id="KW-0472">Membrane</keyword>
<dbReference type="GO" id="GO:0005886">
    <property type="term" value="C:plasma membrane"/>
    <property type="evidence" value="ECO:0007669"/>
    <property type="project" value="TreeGrafter"/>
</dbReference>
<dbReference type="Pfam" id="PF07690">
    <property type="entry name" value="MFS_1"/>
    <property type="match status" value="1"/>
</dbReference>
<dbReference type="OrthoDB" id="10021397at2759"/>
<feature type="region of interest" description="Disordered" evidence="6">
    <location>
        <begin position="482"/>
        <end position="507"/>
    </location>
</feature>
<dbReference type="Gene3D" id="1.20.1720.10">
    <property type="entry name" value="Multidrug resistance protein D"/>
    <property type="match status" value="1"/>
</dbReference>
<evidence type="ECO:0000259" key="8">
    <source>
        <dbReference type="PROSITE" id="PS50850"/>
    </source>
</evidence>
<comment type="caution">
    <text evidence="9">The sequence shown here is derived from an EMBL/GenBank/DDBJ whole genome shotgun (WGS) entry which is preliminary data.</text>
</comment>
<evidence type="ECO:0000256" key="4">
    <source>
        <dbReference type="ARBA" id="ARBA00022989"/>
    </source>
</evidence>
<organism evidence="9 10">
    <name type="scientific">Cudoniella acicularis</name>
    <dbReference type="NCBI Taxonomy" id="354080"/>
    <lineage>
        <taxon>Eukaryota</taxon>
        <taxon>Fungi</taxon>
        <taxon>Dikarya</taxon>
        <taxon>Ascomycota</taxon>
        <taxon>Pezizomycotina</taxon>
        <taxon>Leotiomycetes</taxon>
        <taxon>Helotiales</taxon>
        <taxon>Tricladiaceae</taxon>
        <taxon>Cudoniella</taxon>
    </lineage>
</organism>
<evidence type="ECO:0000256" key="2">
    <source>
        <dbReference type="ARBA" id="ARBA00007520"/>
    </source>
</evidence>
<feature type="transmembrane region" description="Helical" evidence="7">
    <location>
        <begin position="111"/>
        <end position="132"/>
    </location>
</feature>
<accession>A0A8H4VYD8</accession>
<evidence type="ECO:0000256" key="1">
    <source>
        <dbReference type="ARBA" id="ARBA00004141"/>
    </source>
</evidence>
<feature type="transmembrane region" description="Helical" evidence="7">
    <location>
        <begin position="317"/>
        <end position="338"/>
    </location>
</feature>
<keyword evidence="10" id="KW-1185">Reference proteome</keyword>
<dbReference type="PROSITE" id="PS50850">
    <property type="entry name" value="MFS"/>
    <property type="match status" value="1"/>
</dbReference>
<feature type="transmembrane region" description="Helical" evidence="7">
    <location>
        <begin position="79"/>
        <end position="104"/>
    </location>
</feature>
<evidence type="ECO:0000256" key="7">
    <source>
        <dbReference type="SAM" id="Phobius"/>
    </source>
</evidence>
<evidence type="ECO:0000256" key="6">
    <source>
        <dbReference type="SAM" id="MobiDB-lite"/>
    </source>
</evidence>
<keyword evidence="3 7" id="KW-0812">Transmembrane</keyword>
<dbReference type="Gene3D" id="1.20.1250.20">
    <property type="entry name" value="MFS general substrate transporter like domains"/>
    <property type="match status" value="1"/>
</dbReference>
<evidence type="ECO:0000256" key="5">
    <source>
        <dbReference type="ARBA" id="ARBA00023136"/>
    </source>
</evidence>
<feature type="transmembrane region" description="Helical" evidence="7">
    <location>
        <begin position="382"/>
        <end position="404"/>
    </location>
</feature>
<dbReference type="InterPro" id="IPR020846">
    <property type="entry name" value="MFS_dom"/>
</dbReference>
<dbReference type="InterPro" id="IPR036259">
    <property type="entry name" value="MFS_trans_sf"/>
</dbReference>
<dbReference type="CDD" id="cd17502">
    <property type="entry name" value="MFS_Azr1_MDR_like"/>
    <property type="match status" value="1"/>
</dbReference>
<dbReference type="GO" id="GO:0022857">
    <property type="term" value="F:transmembrane transporter activity"/>
    <property type="evidence" value="ECO:0007669"/>
    <property type="project" value="InterPro"/>
</dbReference>
<dbReference type="PANTHER" id="PTHR23501:SF193">
    <property type="entry name" value="MULTIDRUG TRANSPORTER, PUTATIVE (AFU_ORTHOLOGUE AFUA_8G00940)-RELATED"/>
    <property type="match status" value="1"/>
</dbReference>
<dbReference type="SUPFAM" id="SSF103473">
    <property type="entry name" value="MFS general substrate transporter"/>
    <property type="match status" value="1"/>
</dbReference>
<dbReference type="InterPro" id="IPR011701">
    <property type="entry name" value="MFS"/>
</dbReference>
<dbReference type="EMBL" id="JAAMPI010001030">
    <property type="protein sequence ID" value="KAF4627086.1"/>
    <property type="molecule type" value="Genomic_DNA"/>
</dbReference>
<proteinExistence type="inferred from homology"/>
<reference evidence="9 10" key="1">
    <citation type="submission" date="2020-03" db="EMBL/GenBank/DDBJ databases">
        <title>Draft Genome Sequence of Cudoniella acicularis.</title>
        <authorList>
            <person name="Buettner E."/>
            <person name="Kellner H."/>
        </authorList>
    </citation>
    <scope>NUCLEOTIDE SEQUENCE [LARGE SCALE GENOMIC DNA]</scope>
    <source>
        <strain evidence="9 10">DSM 108380</strain>
    </source>
</reference>
<feature type="transmembrane region" description="Helical" evidence="7">
    <location>
        <begin position="253"/>
        <end position="274"/>
    </location>
</feature>
<name>A0A8H4VYD8_9HELO</name>
<comment type="subcellular location">
    <subcellularLocation>
        <location evidence="1">Membrane</location>
        <topology evidence="1">Multi-pass membrane protein</topology>
    </subcellularLocation>
</comment>
<keyword evidence="4 7" id="KW-1133">Transmembrane helix</keyword>
<feature type="transmembrane region" description="Helical" evidence="7">
    <location>
        <begin position="455"/>
        <end position="473"/>
    </location>
</feature>
<feature type="transmembrane region" description="Helical" evidence="7">
    <location>
        <begin position="289"/>
        <end position="310"/>
    </location>
</feature>
<protein>
    <recommendedName>
        <fullName evidence="8">Major facilitator superfamily (MFS) profile domain-containing protein</fullName>
    </recommendedName>
</protein>
<feature type="transmembrane region" description="Helical" evidence="7">
    <location>
        <begin position="183"/>
        <end position="202"/>
    </location>
</feature>
<feature type="domain" description="Major facilitator superfamily (MFS) profile" evidence="8">
    <location>
        <begin position="1"/>
        <end position="440"/>
    </location>
</feature>
<evidence type="ECO:0000313" key="9">
    <source>
        <dbReference type="EMBL" id="KAF4627086.1"/>
    </source>
</evidence>
<gene>
    <name evidence="9" type="ORF">G7Y89_g11074</name>
</gene>
<comment type="similarity">
    <text evidence="2">Belongs to the major facilitator superfamily. TCR/Tet family.</text>
</comment>
<feature type="transmembrane region" description="Helical" evidence="7">
    <location>
        <begin position="24"/>
        <end position="41"/>
    </location>
</feature>
<dbReference type="PANTHER" id="PTHR23501">
    <property type="entry name" value="MAJOR FACILITATOR SUPERFAMILY"/>
    <property type="match status" value="1"/>
</dbReference>
<feature type="transmembrane region" description="Helical" evidence="7">
    <location>
        <begin position="424"/>
        <end position="448"/>
    </location>
</feature>
<sequence>MMDQTIVVTAIPRITGEFDSIKDIGWYGSAFMLSVASLQPLMGKVYQYYSSKYTFLAGLAVFEIGSLVCALAKSSPMFIIGRAIAGAGGSGLIIGFLTILASAAPLDKRPLYIGMVMGVSSLGLVIGPVVGGVLTQEATWRWCFYLNLPFGVITGAILSVTHIPDSSMTSTTPATTKQQFARLDLPGFAIFTPACIMLLLAFDWGGVSYPWKSATIIGLFCGAVGACGIFIAWENYRGNQAMIPLAMLKRKVVIASTLTMICSQGSLLVITYYLPTWFQVVKNASPTMGGVYFLPSVGSQMLGAVLTGALTSKTGMYTPWAIGGLALTSIASGLLSTLTPTSNAGMWVGYQLISGFSRGLTMQQPLTAIQAALPKSELAMGNAFLMFAQVLGGAIFVSLGQTIFSNQLGPALAYYAPEVDAAAVFAVGATNFRSVVPASSVAGVVLAYNRAITRVFYLGVAACVAGFASSWGMGWTNLKTKKEEDEKAQEEKAAATVEPKTESDANV</sequence>
<dbReference type="AlphaFoldDB" id="A0A8H4VYD8"/>
<dbReference type="FunFam" id="1.20.1250.20:FF:000196">
    <property type="entry name" value="MFS toxin efflux pump (AflT)"/>
    <property type="match status" value="1"/>
</dbReference>
<evidence type="ECO:0000313" key="10">
    <source>
        <dbReference type="Proteomes" id="UP000566819"/>
    </source>
</evidence>